<protein>
    <submittedName>
        <fullName evidence="1">Uncharacterized protein</fullName>
    </submittedName>
</protein>
<proteinExistence type="predicted"/>
<keyword evidence="2" id="KW-1185">Reference proteome</keyword>
<evidence type="ECO:0000313" key="1">
    <source>
        <dbReference type="EMBL" id="MBD2736649.1"/>
    </source>
</evidence>
<organism evidence="1 2">
    <name type="scientific">Nostoc paludosum FACHB-159</name>
    <dbReference type="NCBI Taxonomy" id="2692908"/>
    <lineage>
        <taxon>Bacteria</taxon>
        <taxon>Bacillati</taxon>
        <taxon>Cyanobacteriota</taxon>
        <taxon>Cyanophyceae</taxon>
        <taxon>Nostocales</taxon>
        <taxon>Nostocaceae</taxon>
        <taxon>Nostoc</taxon>
    </lineage>
</organism>
<comment type="caution">
    <text evidence="1">The sequence shown here is derived from an EMBL/GenBank/DDBJ whole genome shotgun (WGS) entry which is preliminary data.</text>
</comment>
<dbReference type="Proteomes" id="UP000637383">
    <property type="component" value="Unassembled WGS sequence"/>
</dbReference>
<reference evidence="1 2" key="1">
    <citation type="journal article" date="2020" name="ISME J.">
        <title>Comparative genomics reveals insights into cyanobacterial evolution and habitat adaptation.</title>
        <authorList>
            <person name="Chen M.Y."/>
            <person name="Teng W.K."/>
            <person name="Zhao L."/>
            <person name="Hu C.X."/>
            <person name="Zhou Y.K."/>
            <person name="Han B.P."/>
            <person name="Song L.R."/>
            <person name="Shu W.S."/>
        </authorList>
    </citation>
    <scope>NUCLEOTIDE SEQUENCE [LARGE SCALE GENOMIC DNA]</scope>
    <source>
        <strain evidence="1 2">FACHB-159</strain>
    </source>
</reference>
<sequence length="185" mass="20641">MLRVILLALAQPAVGIATFVIPLTSYTHSQVIATTANYQISQNQSRQITIERLGIGGVKLSMSEAQVRKILGKPVKFKNDFMPAIGKVRTLQYSGITVDLVEDSQPDKFTVYQIKTTSSKYSTIDKVKIGDTQSKVIKTYGKTQINQEGKLTYLNYIVEEPSPGGLNFTFEKGKLTEIFCFYLMN</sequence>
<dbReference type="EMBL" id="JACJTU010000023">
    <property type="protein sequence ID" value="MBD2736649.1"/>
    <property type="molecule type" value="Genomic_DNA"/>
</dbReference>
<name>A0ABR8KCR1_9NOSO</name>
<dbReference type="RefSeq" id="WP_190957269.1">
    <property type="nucleotide sequence ID" value="NZ_JACJTU010000023.1"/>
</dbReference>
<evidence type="ECO:0000313" key="2">
    <source>
        <dbReference type="Proteomes" id="UP000637383"/>
    </source>
</evidence>
<accession>A0ABR8KCR1</accession>
<gene>
    <name evidence="1" type="ORF">H6H03_22625</name>
</gene>